<protein>
    <submittedName>
        <fullName evidence="2">Uncharacterized protein</fullName>
    </submittedName>
</protein>
<dbReference type="OrthoDB" id="5738435at2"/>
<evidence type="ECO:0000313" key="2">
    <source>
        <dbReference type="EMBL" id="TGD73580.1"/>
    </source>
</evidence>
<dbReference type="AlphaFoldDB" id="A0A4Z0M279"/>
<dbReference type="EMBL" id="SRLE01000007">
    <property type="protein sequence ID" value="TGD73580.1"/>
    <property type="molecule type" value="Genomic_DNA"/>
</dbReference>
<name>A0A4Z0M279_9GAMM</name>
<evidence type="ECO:0000313" key="3">
    <source>
        <dbReference type="Proteomes" id="UP000298050"/>
    </source>
</evidence>
<proteinExistence type="predicted"/>
<dbReference type="RefSeq" id="WP_135443875.1">
    <property type="nucleotide sequence ID" value="NZ_SRLE01000007.1"/>
</dbReference>
<feature type="region of interest" description="Disordered" evidence="1">
    <location>
        <begin position="69"/>
        <end position="100"/>
    </location>
</feature>
<keyword evidence="3" id="KW-1185">Reference proteome</keyword>
<accession>A0A4Z0M279</accession>
<organism evidence="2 3">
    <name type="scientific">Mangrovimicrobium sediminis</name>
    <dbReference type="NCBI Taxonomy" id="2562682"/>
    <lineage>
        <taxon>Bacteria</taxon>
        <taxon>Pseudomonadati</taxon>
        <taxon>Pseudomonadota</taxon>
        <taxon>Gammaproteobacteria</taxon>
        <taxon>Cellvibrionales</taxon>
        <taxon>Halieaceae</taxon>
        <taxon>Mangrovimicrobium</taxon>
    </lineage>
</organism>
<sequence>MAYLFIFGALALAIAPLVHFMPSKRQRRLARLREYAAVHGLFVEFRNLPSRGLDSRPDQVLYYGRRLKASRGAPRSRRSWQRGAAGWEPLGHREGPPDAATQMPAQVLAIGIDEASCGAYWREDGEEAEVAAIVAAVDAWQREKD</sequence>
<evidence type="ECO:0000256" key="1">
    <source>
        <dbReference type="SAM" id="MobiDB-lite"/>
    </source>
</evidence>
<reference evidence="2 3" key="1">
    <citation type="submission" date="2019-04" db="EMBL/GenBank/DDBJ databases">
        <title>Taxonomy of novel Haliea sp. from mangrove soil of West Coast of India.</title>
        <authorList>
            <person name="Verma A."/>
            <person name="Kumar P."/>
            <person name="Krishnamurthi S."/>
        </authorList>
    </citation>
    <scope>NUCLEOTIDE SEQUENCE [LARGE SCALE GENOMIC DNA]</scope>
    <source>
        <strain evidence="2 3">SAOS-164</strain>
    </source>
</reference>
<comment type="caution">
    <text evidence="2">The sequence shown here is derived from an EMBL/GenBank/DDBJ whole genome shotgun (WGS) entry which is preliminary data.</text>
</comment>
<dbReference type="Proteomes" id="UP000298050">
    <property type="component" value="Unassembled WGS sequence"/>
</dbReference>
<feature type="compositionally biased region" description="Basic residues" evidence="1">
    <location>
        <begin position="69"/>
        <end position="80"/>
    </location>
</feature>
<gene>
    <name evidence="2" type="ORF">E4634_11180</name>
</gene>